<dbReference type="PANTHER" id="PTHR30093">
    <property type="entry name" value="GENERAL SECRETION PATHWAY PROTEIN G"/>
    <property type="match status" value="1"/>
</dbReference>
<protein>
    <submittedName>
        <fullName evidence="7">Prepilin-type N-terminal cleavage/methylation domain-containing protein</fullName>
    </submittedName>
</protein>
<dbReference type="InterPro" id="IPR002416">
    <property type="entry name" value="T2SS_protein-GspH"/>
</dbReference>
<gene>
    <name evidence="7" type="ORF">HNQ40_001211</name>
</gene>
<organism evidence="7 8">
    <name type="scientific">Algisphaera agarilytica</name>
    <dbReference type="NCBI Taxonomy" id="1385975"/>
    <lineage>
        <taxon>Bacteria</taxon>
        <taxon>Pseudomonadati</taxon>
        <taxon>Planctomycetota</taxon>
        <taxon>Phycisphaerae</taxon>
        <taxon>Phycisphaerales</taxon>
        <taxon>Phycisphaeraceae</taxon>
        <taxon>Algisphaera</taxon>
    </lineage>
</organism>
<keyword evidence="3 6" id="KW-0812">Transmembrane</keyword>
<dbReference type="EMBL" id="JACHGY010000001">
    <property type="protein sequence ID" value="MBB6429405.1"/>
    <property type="molecule type" value="Genomic_DNA"/>
</dbReference>
<dbReference type="GO" id="GO:0015627">
    <property type="term" value="C:type II protein secretion system complex"/>
    <property type="evidence" value="ECO:0007669"/>
    <property type="project" value="InterPro"/>
</dbReference>
<dbReference type="InterPro" id="IPR012902">
    <property type="entry name" value="N_methyl_site"/>
</dbReference>
<dbReference type="NCBIfam" id="TIGR02532">
    <property type="entry name" value="IV_pilin_GFxxxE"/>
    <property type="match status" value="1"/>
</dbReference>
<dbReference type="AlphaFoldDB" id="A0A7X0LJI7"/>
<evidence type="ECO:0000256" key="5">
    <source>
        <dbReference type="ARBA" id="ARBA00023136"/>
    </source>
</evidence>
<keyword evidence="2" id="KW-0488">Methylation</keyword>
<dbReference type="GO" id="GO:0016020">
    <property type="term" value="C:membrane"/>
    <property type="evidence" value="ECO:0007669"/>
    <property type="project" value="UniProtKB-SubCell"/>
</dbReference>
<evidence type="ECO:0000256" key="6">
    <source>
        <dbReference type="SAM" id="Phobius"/>
    </source>
</evidence>
<evidence type="ECO:0000313" key="7">
    <source>
        <dbReference type="EMBL" id="MBB6429405.1"/>
    </source>
</evidence>
<name>A0A7X0LJI7_9BACT</name>
<proteinExistence type="predicted"/>
<sequence>MMKQTKQHGFTLVEILIVVVILGILASIVIPQFSSATAQSKAVAASSIVRTVQSKIFEDYATTGSYATTLDGDWFVEGALPSNPLAPEQQSPIVNYDTSAASGDTHPSNKLVGTGGAFWYNPNNGTFRALVPAQDTEALTLELYNAANTSDASTLASTSD</sequence>
<dbReference type="RefSeq" id="WP_184676986.1">
    <property type="nucleotide sequence ID" value="NZ_JACHGY010000001.1"/>
</dbReference>
<dbReference type="Proteomes" id="UP000541810">
    <property type="component" value="Unassembled WGS sequence"/>
</dbReference>
<keyword evidence="5 6" id="KW-0472">Membrane</keyword>
<dbReference type="PANTHER" id="PTHR30093:SF44">
    <property type="entry name" value="TYPE II SECRETION SYSTEM CORE PROTEIN G"/>
    <property type="match status" value="1"/>
</dbReference>
<dbReference type="Gene3D" id="3.30.700.10">
    <property type="entry name" value="Glycoprotein, Type 4 Pilin"/>
    <property type="match status" value="1"/>
</dbReference>
<dbReference type="GO" id="GO:0015628">
    <property type="term" value="P:protein secretion by the type II secretion system"/>
    <property type="evidence" value="ECO:0007669"/>
    <property type="project" value="InterPro"/>
</dbReference>
<evidence type="ECO:0000256" key="2">
    <source>
        <dbReference type="ARBA" id="ARBA00022481"/>
    </source>
</evidence>
<comment type="subcellular location">
    <subcellularLocation>
        <location evidence="1">Membrane</location>
        <topology evidence="1">Single-pass membrane protein</topology>
    </subcellularLocation>
</comment>
<dbReference type="PROSITE" id="PS00409">
    <property type="entry name" value="PROKAR_NTER_METHYL"/>
    <property type="match status" value="1"/>
</dbReference>
<reference evidence="7 8" key="1">
    <citation type="submission" date="2020-08" db="EMBL/GenBank/DDBJ databases">
        <title>Genomic Encyclopedia of Type Strains, Phase IV (KMG-IV): sequencing the most valuable type-strain genomes for metagenomic binning, comparative biology and taxonomic classification.</title>
        <authorList>
            <person name="Goeker M."/>
        </authorList>
    </citation>
    <scope>NUCLEOTIDE SEQUENCE [LARGE SCALE GENOMIC DNA]</scope>
    <source>
        <strain evidence="7 8">DSM 103725</strain>
    </source>
</reference>
<dbReference type="SUPFAM" id="SSF54523">
    <property type="entry name" value="Pili subunits"/>
    <property type="match status" value="1"/>
</dbReference>
<evidence type="ECO:0000256" key="1">
    <source>
        <dbReference type="ARBA" id="ARBA00004167"/>
    </source>
</evidence>
<keyword evidence="4 6" id="KW-1133">Transmembrane helix</keyword>
<evidence type="ECO:0000256" key="3">
    <source>
        <dbReference type="ARBA" id="ARBA00022692"/>
    </source>
</evidence>
<dbReference type="PRINTS" id="PR00885">
    <property type="entry name" value="BCTERIALGSPH"/>
</dbReference>
<dbReference type="Pfam" id="PF07963">
    <property type="entry name" value="N_methyl"/>
    <property type="match status" value="1"/>
</dbReference>
<comment type="caution">
    <text evidence="7">The sequence shown here is derived from an EMBL/GenBank/DDBJ whole genome shotgun (WGS) entry which is preliminary data.</text>
</comment>
<feature type="transmembrane region" description="Helical" evidence="6">
    <location>
        <begin position="12"/>
        <end position="30"/>
    </location>
</feature>
<keyword evidence="8" id="KW-1185">Reference proteome</keyword>
<evidence type="ECO:0000256" key="4">
    <source>
        <dbReference type="ARBA" id="ARBA00022989"/>
    </source>
</evidence>
<dbReference type="InterPro" id="IPR045584">
    <property type="entry name" value="Pilin-like"/>
</dbReference>
<accession>A0A7X0LJI7</accession>
<evidence type="ECO:0000313" key="8">
    <source>
        <dbReference type="Proteomes" id="UP000541810"/>
    </source>
</evidence>